<gene>
    <name evidence="2" type="ORF">S06H3_65909</name>
</gene>
<accession>X1PZQ6</accession>
<reference evidence="2" key="1">
    <citation type="journal article" date="2014" name="Front. Microbiol.">
        <title>High frequency of phylogenetically diverse reductive dehalogenase-homologous genes in deep subseafloor sedimentary metagenomes.</title>
        <authorList>
            <person name="Kawai M."/>
            <person name="Futagami T."/>
            <person name="Toyoda A."/>
            <person name="Takaki Y."/>
            <person name="Nishi S."/>
            <person name="Hori S."/>
            <person name="Arai W."/>
            <person name="Tsubouchi T."/>
            <person name="Morono Y."/>
            <person name="Uchiyama I."/>
            <person name="Ito T."/>
            <person name="Fujiyama A."/>
            <person name="Inagaki F."/>
            <person name="Takami H."/>
        </authorList>
    </citation>
    <scope>NUCLEOTIDE SEQUENCE</scope>
    <source>
        <strain evidence="2">Expedition CK06-06</strain>
    </source>
</reference>
<dbReference type="EMBL" id="BARV01044614">
    <property type="protein sequence ID" value="GAI61787.1"/>
    <property type="molecule type" value="Genomic_DNA"/>
</dbReference>
<dbReference type="Pfam" id="PF01208">
    <property type="entry name" value="URO-D"/>
    <property type="match status" value="1"/>
</dbReference>
<evidence type="ECO:0000313" key="2">
    <source>
        <dbReference type="EMBL" id="GAI61787.1"/>
    </source>
</evidence>
<sequence length="66" mass="7072">INTLALGTPADVEREVKQTIKNAAPGGGYMFSTSNGITYYCPSENVKAMIAAAKKYGKYPVQLNDT</sequence>
<dbReference type="GO" id="GO:0006779">
    <property type="term" value="P:porphyrin-containing compound biosynthetic process"/>
    <property type="evidence" value="ECO:0007669"/>
    <property type="project" value="InterPro"/>
</dbReference>
<organism evidence="2">
    <name type="scientific">marine sediment metagenome</name>
    <dbReference type="NCBI Taxonomy" id="412755"/>
    <lineage>
        <taxon>unclassified sequences</taxon>
        <taxon>metagenomes</taxon>
        <taxon>ecological metagenomes</taxon>
    </lineage>
</organism>
<proteinExistence type="predicted"/>
<dbReference type="InterPro" id="IPR000257">
    <property type="entry name" value="Uroporphyrinogen_deCOase"/>
</dbReference>
<dbReference type="Gene3D" id="3.20.20.210">
    <property type="match status" value="1"/>
</dbReference>
<name>X1PZQ6_9ZZZZ</name>
<protein>
    <recommendedName>
        <fullName evidence="1">Uroporphyrinogen decarboxylase (URO-D) domain-containing protein</fullName>
    </recommendedName>
</protein>
<feature type="non-terminal residue" evidence="2">
    <location>
        <position position="1"/>
    </location>
</feature>
<dbReference type="GO" id="GO:0004853">
    <property type="term" value="F:uroporphyrinogen decarboxylase activity"/>
    <property type="evidence" value="ECO:0007669"/>
    <property type="project" value="InterPro"/>
</dbReference>
<dbReference type="InterPro" id="IPR038071">
    <property type="entry name" value="UROD/MetE-like_sf"/>
</dbReference>
<evidence type="ECO:0000259" key="1">
    <source>
        <dbReference type="Pfam" id="PF01208"/>
    </source>
</evidence>
<dbReference type="SUPFAM" id="SSF51726">
    <property type="entry name" value="UROD/MetE-like"/>
    <property type="match status" value="1"/>
</dbReference>
<comment type="caution">
    <text evidence="2">The sequence shown here is derived from an EMBL/GenBank/DDBJ whole genome shotgun (WGS) entry which is preliminary data.</text>
</comment>
<feature type="domain" description="Uroporphyrinogen decarboxylase (URO-D)" evidence="1">
    <location>
        <begin position="3"/>
        <end position="56"/>
    </location>
</feature>
<dbReference type="AlphaFoldDB" id="X1PZQ6"/>